<dbReference type="HOGENOM" id="CLU_2642850_0_0_1"/>
<reference evidence="2" key="1">
    <citation type="journal article" date="2011" name="Nature">
        <title>Genome sequence and analysis of the tuber crop potato.</title>
        <authorList>
            <consortium name="The Potato Genome Sequencing Consortium"/>
        </authorList>
    </citation>
    <scope>NUCLEOTIDE SEQUENCE [LARGE SCALE GENOMIC DNA]</scope>
    <source>
        <strain evidence="2">cv. DM1-3 516 R44</strain>
    </source>
</reference>
<dbReference type="InParanoid" id="M1DEF2"/>
<proteinExistence type="predicted"/>
<accession>M1DEF2</accession>
<organism evidence="1 2">
    <name type="scientific">Solanum tuberosum</name>
    <name type="common">Potato</name>
    <dbReference type="NCBI Taxonomy" id="4113"/>
    <lineage>
        <taxon>Eukaryota</taxon>
        <taxon>Viridiplantae</taxon>
        <taxon>Streptophyta</taxon>
        <taxon>Embryophyta</taxon>
        <taxon>Tracheophyta</taxon>
        <taxon>Spermatophyta</taxon>
        <taxon>Magnoliopsida</taxon>
        <taxon>eudicotyledons</taxon>
        <taxon>Gunneridae</taxon>
        <taxon>Pentapetalae</taxon>
        <taxon>asterids</taxon>
        <taxon>lamiids</taxon>
        <taxon>Solanales</taxon>
        <taxon>Solanaceae</taxon>
        <taxon>Solanoideae</taxon>
        <taxon>Solaneae</taxon>
        <taxon>Solanum</taxon>
    </lineage>
</organism>
<dbReference type="Gramene" id="PGSC0003DMT400087727">
    <property type="protein sequence ID" value="PGSC0003DMT400087727"/>
    <property type="gene ID" value="PGSC0003DMG400037298"/>
</dbReference>
<evidence type="ECO:0000313" key="2">
    <source>
        <dbReference type="Proteomes" id="UP000011115"/>
    </source>
</evidence>
<reference evidence="1" key="2">
    <citation type="submission" date="2015-06" db="UniProtKB">
        <authorList>
            <consortium name="EnsemblPlants"/>
        </authorList>
    </citation>
    <scope>IDENTIFICATION</scope>
    <source>
        <strain evidence="1">DM1-3 516 R44</strain>
    </source>
</reference>
<sequence length="77" mass="8684">MPAYAKFMKDMLTKNRSGQMKFRQNNEEATFNISRSMKQSGELQTVSAITYRVDSGAEVQIEELLGVEALAAVMMNF</sequence>
<name>M1DEF2_SOLTU</name>
<dbReference type="AlphaFoldDB" id="M1DEF2"/>
<dbReference type="PaxDb" id="4113-PGSC0003DMT400087727"/>
<protein>
    <submittedName>
        <fullName evidence="1">Integrase core domain containing protein</fullName>
    </submittedName>
</protein>
<evidence type="ECO:0000313" key="1">
    <source>
        <dbReference type="EnsemblPlants" id="PGSC0003DMT400087727"/>
    </source>
</evidence>
<keyword evidence="2" id="KW-1185">Reference proteome</keyword>
<dbReference type="EnsemblPlants" id="PGSC0003DMT400087727">
    <property type="protein sequence ID" value="PGSC0003DMT400087727"/>
    <property type="gene ID" value="PGSC0003DMG400037298"/>
</dbReference>
<dbReference type="Proteomes" id="UP000011115">
    <property type="component" value="Unassembled WGS sequence"/>
</dbReference>